<sequence>MQSDRSTSDAHYYVGGNPVPQYQLSQGYIPAREHLYLDSNGRQVSQFCPDPNLTPQYYAGYPSQYQNYTSVHPSHQQPSQHSNISCDPQPVDNRSYIPLPNRKPQSVPFLSNLNCQNERVTPPNPNQSSSIPSNTTSSIAGSHIMGSANSSLLVDVSTGTPSSLNLTSTNARPDGLGETVDHAQQQAPNATYSRDNSPENAQLPISDAPFPNPTLGPKRSKIVLTPNDIMQSFEKKTLRELRDLQQTHVVHKKLNAAIKMEAQDLYFEYQRKQHLLSLKYRCPFAALTKYLGQCRTRQKENTWHNFQKRNSLAQKAFHNTNDNIGQRNKNVSNLYKTSRGSESETTGPVEPVSADPTDDSNDGERAIFGKIFKSDKDLRAEVKKWAEEVQLKLKELSDSFGVEGFLVLAAQDHQKQLFFRGGSFLGDEFLHALTSDGDPMRKFAIWTAGTKKTNKQTRSATVCQAGTASNNGVENTIDTKDIPGEPPKKRQNYTSAEAYENRDVCEGSLAKNHNYISAELGKMYKLIQSNSRLQNKRGWPGTDTIFQLARFDRKLTIHPNTFGLSEELLINTPVKTLYIHETWAVLCGLKNNLIKLIEHKYDELPPRTQVKRKPFASTTLPPAIEITEDSNPAIEITEDGNPTNQEDTEDEEEEEAYKEDTDDEDEEEDKEDDDDEWE</sequence>
<feature type="compositionally biased region" description="Polar residues" evidence="1">
    <location>
        <begin position="182"/>
        <end position="200"/>
    </location>
</feature>
<gene>
    <name evidence="2" type="ORF">PCASD_21126</name>
</gene>
<dbReference type="EMBL" id="PGCI01000499">
    <property type="protein sequence ID" value="PLW25909.1"/>
    <property type="molecule type" value="Genomic_DNA"/>
</dbReference>
<feature type="compositionally biased region" description="Polar residues" evidence="1">
    <location>
        <begin position="108"/>
        <end position="119"/>
    </location>
</feature>
<organism evidence="2 3">
    <name type="scientific">Puccinia coronata f. sp. avenae</name>
    <dbReference type="NCBI Taxonomy" id="200324"/>
    <lineage>
        <taxon>Eukaryota</taxon>
        <taxon>Fungi</taxon>
        <taxon>Dikarya</taxon>
        <taxon>Basidiomycota</taxon>
        <taxon>Pucciniomycotina</taxon>
        <taxon>Pucciniomycetes</taxon>
        <taxon>Pucciniales</taxon>
        <taxon>Pucciniaceae</taxon>
        <taxon>Puccinia</taxon>
    </lineage>
</organism>
<evidence type="ECO:0000313" key="2">
    <source>
        <dbReference type="EMBL" id="PLW25909.1"/>
    </source>
</evidence>
<feature type="compositionally biased region" description="Low complexity" evidence="1">
    <location>
        <begin position="126"/>
        <end position="139"/>
    </location>
</feature>
<feature type="region of interest" description="Disordered" evidence="1">
    <location>
        <begin position="336"/>
        <end position="363"/>
    </location>
</feature>
<feature type="compositionally biased region" description="Acidic residues" evidence="1">
    <location>
        <begin position="646"/>
        <end position="678"/>
    </location>
</feature>
<feature type="compositionally biased region" description="Polar residues" evidence="1">
    <location>
        <begin position="336"/>
        <end position="346"/>
    </location>
</feature>
<name>A0A2N5TK92_9BASI</name>
<reference evidence="2 3" key="1">
    <citation type="submission" date="2017-11" db="EMBL/GenBank/DDBJ databases">
        <title>De novo assembly and phasing of dikaryotic genomes from two isolates of Puccinia coronata f. sp. avenae, the causal agent of oat crown rust.</title>
        <authorList>
            <person name="Miller M.E."/>
            <person name="Zhang Y."/>
            <person name="Omidvar V."/>
            <person name="Sperschneider J."/>
            <person name="Schwessinger B."/>
            <person name="Raley C."/>
            <person name="Palmer J.M."/>
            <person name="Garnica D."/>
            <person name="Upadhyaya N."/>
            <person name="Rathjen J."/>
            <person name="Taylor J.M."/>
            <person name="Park R.F."/>
            <person name="Dodds P.N."/>
            <person name="Hirsch C.D."/>
            <person name="Kianian S.F."/>
            <person name="Figueroa M."/>
        </authorList>
    </citation>
    <scope>NUCLEOTIDE SEQUENCE [LARGE SCALE GENOMIC DNA]</scope>
    <source>
        <strain evidence="2">12SD80</strain>
    </source>
</reference>
<protein>
    <submittedName>
        <fullName evidence="2">Uncharacterized protein</fullName>
    </submittedName>
</protein>
<evidence type="ECO:0000256" key="1">
    <source>
        <dbReference type="SAM" id="MobiDB-lite"/>
    </source>
</evidence>
<feature type="compositionally biased region" description="Basic and acidic residues" evidence="1">
    <location>
        <begin position="477"/>
        <end position="488"/>
    </location>
</feature>
<feature type="region of interest" description="Disordered" evidence="1">
    <location>
        <begin position="612"/>
        <end position="678"/>
    </location>
</feature>
<feature type="compositionally biased region" description="Polar residues" evidence="1">
    <location>
        <begin position="157"/>
        <end position="171"/>
    </location>
</feature>
<dbReference type="AlphaFoldDB" id="A0A2N5TK92"/>
<dbReference type="Proteomes" id="UP000235392">
    <property type="component" value="Unassembled WGS sequence"/>
</dbReference>
<feature type="region of interest" description="Disordered" evidence="1">
    <location>
        <begin position="157"/>
        <end position="219"/>
    </location>
</feature>
<feature type="region of interest" description="Disordered" evidence="1">
    <location>
        <begin position="68"/>
        <end position="143"/>
    </location>
</feature>
<evidence type="ECO:0000313" key="3">
    <source>
        <dbReference type="Proteomes" id="UP000235392"/>
    </source>
</evidence>
<accession>A0A2N5TK92</accession>
<comment type="caution">
    <text evidence="2">The sequence shown here is derived from an EMBL/GenBank/DDBJ whole genome shotgun (WGS) entry which is preliminary data.</text>
</comment>
<feature type="region of interest" description="Disordered" evidence="1">
    <location>
        <begin position="472"/>
        <end position="491"/>
    </location>
</feature>
<feature type="compositionally biased region" description="Polar residues" evidence="1">
    <location>
        <begin position="68"/>
        <end position="86"/>
    </location>
</feature>
<proteinExistence type="predicted"/>